<dbReference type="PANTHER" id="PTHR47957:SF2">
    <property type="entry name" value="OS02G0111900 PROTEIN"/>
    <property type="match status" value="1"/>
</dbReference>
<dbReference type="InterPro" id="IPR000626">
    <property type="entry name" value="Ubiquitin-like_dom"/>
</dbReference>
<dbReference type="SMART" id="SM00490">
    <property type="entry name" value="HELICc"/>
    <property type="match status" value="1"/>
</dbReference>
<keyword evidence="2" id="KW-0067">ATP-binding</keyword>
<feature type="domain" description="Ubiquitin-like" evidence="3">
    <location>
        <begin position="8"/>
        <end position="79"/>
    </location>
</feature>
<dbReference type="InterPro" id="IPR018973">
    <property type="entry name" value="MZB"/>
</dbReference>
<dbReference type="GO" id="GO:0043138">
    <property type="term" value="F:3'-5' DNA helicase activity"/>
    <property type="evidence" value="ECO:0000318"/>
    <property type="project" value="GO_Central"/>
</dbReference>
<dbReference type="GO" id="GO:0003676">
    <property type="term" value="F:nucleic acid binding"/>
    <property type="evidence" value="ECO:0007669"/>
    <property type="project" value="InterPro"/>
</dbReference>
<dbReference type="PROSITE" id="PS51194">
    <property type="entry name" value="HELICASE_CTER"/>
    <property type="match status" value="1"/>
</dbReference>
<dbReference type="eggNOG" id="KOG4150">
    <property type="taxonomic scope" value="Eukaryota"/>
</dbReference>
<dbReference type="EMBL" id="CM000763">
    <property type="protein sequence ID" value="OQU84198.1"/>
    <property type="molecule type" value="Genomic_DNA"/>
</dbReference>
<dbReference type="GO" id="GO:0006289">
    <property type="term" value="P:nucleotide-excision repair"/>
    <property type="evidence" value="ECO:0000318"/>
    <property type="project" value="GO_Central"/>
</dbReference>
<dbReference type="InParanoid" id="A0A1Z5RKE6"/>
<feature type="domain" description="Helicase ATP-binding" evidence="4">
    <location>
        <begin position="215"/>
        <end position="401"/>
    </location>
</feature>
<dbReference type="PANTHER" id="PTHR47957">
    <property type="entry name" value="ATP-DEPENDENT HELICASE HRQ1"/>
    <property type="match status" value="1"/>
</dbReference>
<dbReference type="PROSITE" id="PS51192">
    <property type="entry name" value="HELICASE_ATP_BIND_1"/>
    <property type="match status" value="1"/>
</dbReference>
<dbReference type="CDD" id="cd18797">
    <property type="entry name" value="SF2_C_Hrq"/>
    <property type="match status" value="1"/>
</dbReference>
<sequence length="966" mass="103686">MAAQERSVVLPVRALDGRATSVRLPATASVRDLKAALRVCFPPAQAAPAFHLFLRGGKLLLDAKLANLSLARGEFVSLIPFTAKPAAPPTASANPNPRAGPAVFPAAKRSKLSSSSMWRGEDVYAKIARVPVHDPASPSFYCHGVEPLDPARMVEHLKQGIGKHGQIRHVQEIPGREASLCPLPSHLSQRTRDALRTIGVTRLYSHQAQAINAAASASGKSKHVVVSTSTSSGKSLCYNVPVLESISRPAAASCALYIFPTKALAQDQLKTLLGMMKGADGGDLGDGVVSIYDGDTPMKDRARIRDGARLLITNPDMLHVSILPCHAQFRRILSNLEYVVVDEAHSYRGAFGCHTALILRRLKRVCADVYGSHPTFISCTATLANPREHVTELAGLEGDEVELVQNDGSPCGPKHFLLWNPSVSRQGRCPSAAQEVSHLFAEMVQHGLRCIAFCKTRKLCEAVLARAREILEKTSAELADSICVYRGGYVAEDRRRIEAGLFGGTLRGVAATNALELGIDVGGIDATLHLGFPGSMASLWQQAGRSGRRSKPSIAIYVGLDGAVDQYFMSFPHKLFGKPVEHCHVDARNRKVLGQHLACAALEKPLCPEHDERHFGPGMDAVMATLRDQGHLTNTSNSLDHHSGVWKYVGPDKNPARTVSIRAIEHDRYKVVDKQGYRRVLEEIEESKAFFQVHEGAVYMHQGVSYLVEKLDLSSRTAYCRAAPDLKYYTRVHDVTEINILQVDGNGDGIATGDENASSSSRGRARSSDCRVTTEWVRFDRIWRSNDQMSDSIELNLPPYSFHTQAVWVSVPVAVKAAVEQRGLGFDGGVHAASHALLSVLPLRMICAASDLGTRCAAAAASGGGSGSGAPGDGGDSAPGVLLLYDKHPGGIGLAAQVERLFGELLVAALQLVSACGCAGADGCPSCVQSFACSGHNRNLDKQAAVMILRGVIENESGGCGGSRRR</sequence>
<evidence type="ECO:0000259" key="5">
    <source>
        <dbReference type="PROSITE" id="PS51194"/>
    </source>
</evidence>
<dbReference type="CDD" id="cd17039">
    <property type="entry name" value="Ubl_ubiquitin_like"/>
    <property type="match status" value="1"/>
</dbReference>
<dbReference type="Pfam" id="PF09369">
    <property type="entry name" value="MZB"/>
    <property type="match status" value="1"/>
</dbReference>
<reference evidence="6 7" key="1">
    <citation type="journal article" date="2009" name="Nature">
        <title>The Sorghum bicolor genome and the diversification of grasses.</title>
        <authorList>
            <person name="Paterson A.H."/>
            <person name="Bowers J.E."/>
            <person name="Bruggmann R."/>
            <person name="Dubchak I."/>
            <person name="Grimwood J."/>
            <person name="Gundlach H."/>
            <person name="Haberer G."/>
            <person name="Hellsten U."/>
            <person name="Mitros T."/>
            <person name="Poliakov A."/>
            <person name="Schmutz J."/>
            <person name="Spannagl M."/>
            <person name="Tang H."/>
            <person name="Wang X."/>
            <person name="Wicker T."/>
            <person name="Bharti A.K."/>
            <person name="Chapman J."/>
            <person name="Feltus F.A."/>
            <person name="Gowik U."/>
            <person name="Grigoriev I.V."/>
            <person name="Lyons E."/>
            <person name="Maher C.A."/>
            <person name="Martis M."/>
            <person name="Narechania A."/>
            <person name="Otillar R.P."/>
            <person name="Penning B.W."/>
            <person name="Salamov A.A."/>
            <person name="Wang Y."/>
            <person name="Zhang L."/>
            <person name="Carpita N.C."/>
            <person name="Freeling M."/>
            <person name="Gingle A.R."/>
            <person name="Hash C.T."/>
            <person name="Keller B."/>
            <person name="Klein P."/>
            <person name="Kresovich S."/>
            <person name="McCann M.C."/>
            <person name="Ming R."/>
            <person name="Peterson D.G."/>
            <person name="Mehboob-ur-Rahman"/>
            <person name="Ware D."/>
            <person name="Westhoff P."/>
            <person name="Mayer K.F."/>
            <person name="Messing J."/>
            <person name="Rokhsar D.S."/>
        </authorList>
    </citation>
    <scope>NUCLEOTIDE SEQUENCE [LARGE SCALE GENOMIC DNA]</scope>
    <source>
        <strain evidence="7">cv. BTx623</strain>
    </source>
</reference>
<dbReference type="Pfam" id="PF22982">
    <property type="entry name" value="WHD_HRQ1"/>
    <property type="match status" value="1"/>
</dbReference>
<evidence type="ECO:0000256" key="2">
    <source>
        <dbReference type="ARBA" id="ARBA00022840"/>
    </source>
</evidence>
<feature type="domain" description="Helicase C-terminal" evidence="5">
    <location>
        <begin position="435"/>
        <end position="591"/>
    </location>
</feature>
<evidence type="ECO:0000259" key="3">
    <source>
        <dbReference type="PROSITE" id="PS50053"/>
    </source>
</evidence>
<dbReference type="GO" id="GO:0005524">
    <property type="term" value="F:ATP binding"/>
    <property type="evidence" value="ECO:0007669"/>
    <property type="project" value="UniProtKB-KW"/>
</dbReference>
<evidence type="ECO:0000313" key="7">
    <source>
        <dbReference type="Proteomes" id="UP000000768"/>
    </source>
</evidence>
<organism evidence="6 7">
    <name type="scientific">Sorghum bicolor</name>
    <name type="common">Sorghum</name>
    <name type="synonym">Sorghum vulgare</name>
    <dbReference type="NCBI Taxonomy" id="4558"/>
    <lineage>
        <taxon>Eukaryota</taxon>
        <taxon>Viridiplantae</taxon>
        <taxon>Streptophyta</taxon>
        <taxon>Embryophyta</taxon>
        <taxon>Tracheophyta</taxon>
        <taxon>Spermatophyta</taxon>
        <taxon>Magnoliopsida</taxon>
        <taxon>Liliopsida</taxon>
        <taxon>Poales</taxon>
        <taxon>Poaceae</taxon>
        <taxon>PACMAD clade</taxon>
        <taxon>Panicoideae</taxon>
        <taxon>Andropogonodae</taxon>
        <taxon>Andropogoneae</taxon>
        <taxon>Sorghinae</taxon>
        <taxon>Sorghum</taxon>
    </lineage>
</organism>
<dbReference type="CDD" id="cd17923">
    <property type="entry name" value="DEXHc_Hrq1-like"/>
    <property type="match status" value="1"/>
</dbReference>
<dbReference type="Gene3D" id="3.40.50.300">
    <property type="entry name" value="P-loop containing nucleotide triphosphate hydrolases"/>
    <property type="match status" value="2"/>
</dbReference>
<dbReference type="FunCoup" id="A0A1Z5RKE6">
    <property type="interactions" value="171"/>
</dbReference>
<dbReference type="Pfam" id="PF00270">
    <property type="entry name" value="DEAD"/>
    <property type="match status" value="1"/>
</dbReference>
<dbReference type="OrthoDB" id="18781at2759"/>
<dbReference type="OMA" id="RMAFRQM"/>
<dbReference type="InterPro" id="IPR001650">
    <property type="entry name" value="Helicase_C-like"/>
</dbReference>
<evidence type="ECO:0000313" key="6">
    <source>
        <dbReference type="EMBL" id="OQU84198.1"/>
    </source>
</evidence>
<evidence type="ECO:0000259" key="4">
    <source>
        <dbReference type="PROSITE" id="PS51192"/>
    </source>
</evidence>
<dbReference type="GO" id="GO:0036297">
    <property type="term" value="P:interstrand cross-link repair"/>
    <property type="evidence" value="ECO:0000318"/>
    <property type="project" value="GO_Central"/>
</dbReference>
<dbReference type="SMART" id="SM00487">
    <property type="entry name" value="DEXDc"/>
    <property type="match status" value="1"/>
</dbReference>
<protein>
    <submittedName>
        <fullName evidence="6">Uncharacterized protein</fullName>
    </submittedName>
</protein>
<evidence type="ECO:0000256" key="1">
    <source>
        <dbReference type="ARBA" id="ARBA00022741"/>
    </source>
</evidence>
<dbReference type="Pfam" id="PF00271">
    <property type="entry name" value="Helicase_C"/>
    <property type="match status" value="1"/>
</dbReference>
<dbReference type="GO" id="GO:0005634">
    <property type="term" value="C:nucleus"/>
    <property type="evidence" value="ECO:0000318"/>
    <property type="project" value="GO_Central"/>
</dbReference>
<keyword evidence="7" id="KW-1185">Reference proteome</keyword>
<dbReference type="InterPro" id="IPR055227">
    <property type="entry name" value="HRQ1_WHD"/>
</dbReference>
<dbReference type="InterPro" id="IPR014001">
    <property type="entry name" value="Helicase_ATP-bd"/>
</dbReference>
<dbReference type="Gramene" id="OQU84198">
    <property type="protein sequence ID" value="OQU84198"/>
    <property type="gene ID" value="SORBI_3004G009000"/>
</dbReference>
<dbReference type="Proteomes" id="UP000000768">
    <property type="component" value="Chromosome 4"/>
</dbReference>
<keyword evidence="1" id="KW-0547">Nucleotide-binding</keyword>
<dbReference type="PROSITE" id="PS50053">
    <property type="entry name" value="UBIQUITIN_2"/>
    <property type="match status" value="1"/>
</dbReference>
<gene>
    <name evidence="6" type="ORF">SORBI_3004G009000</name>
</gene>
<dbReference type="InterPro" id="IPR011545">
    <property type="entry name" value="DEAD/DEAH_box_helicase_dom"/>
</dbReference>
<dbReference type="InterPro" id="IPR027417">
    <property type="entry name" value="P-loop_NTPase"/>
</dbReference>
<reference evidence="7" key="2">
    <citation type="journal article" date="2018" name="Plant J.">
        <title>The Sorghum bicolor reference genome: improved assembly, gene annotations, a transcriptome atlas, and signatures of genome organization.</title>
        <authorList>
            <person name="McCormick R.F."/>
            <person name="Truong S.K."/>
            <person name="Sreedasyam A."/>
            <person name="Jenkins J."/>
            <person name="Shu S."/>
            <person name="Sims D."/>
            <person name="Kennedy M."/>
            <person name="Amirebrahimi M."/>
            <person name="Weers B.D."/>
            <person name="McKinley B."/>
            <person name="Mattison A."/>
            <person name="Morishige D.T."/>
            <person name="Grimwood J."/>
            <person name="Schmutz J."/>
            <person name="Mullet J.E."/>
        </authorList>
    </citation>
    <scope>NUCLEOTIDE SEQUENCE [LARGE SCALE GENOMIC DNA]</scope>
    <source>
        <strain evidence="7">cv. BTx623</strain>
    </source>
</reference>
<proteinExistence type="predicted"/>
<accession>A0A1Z5RKE6</accession>
<dbReference type="SUPFAM" id="SSF52540">
    <property type="entry name" value="P-loop containing nucleoside triphosphate hydrolases"/>
    <property type="match status" value="1"/>
</dbReference>
<name>A0A1Z5RKE6_SORBI</name>
<dbReference type="AlphaFoldDB" id="A0A1Z5RKE6"/>